<feature type="chain" id="PRO_5046107476" evidence="4">
    <location>
        <begin position="25"/>
        <end position="364"/>
    </location>
</feature>
<evidence type="ECO:0000256" key="2">
    <source>
        <dbReference type="ARBA" id="ARBA00022670"/>
    </source>
</evidence>
<feature type="domain" description="PDZ" evidence="5">
    <location>
        <begin position="253"/>
        <end position="351"/>
    </location>
</feature>
<evidence type="ECO:0000259" key="5">
    <source>
        <dbReference type="PROSITE" id="PS50106"/>
    </source>
</evidence>
<dbReference type="InterPro" id="IPR051201">
    <property type="entry name" value="Chloro_Bact_Ser_Proteases"/>
</dbReference>
<feature type="signal peptide" evidence="4">
    <location>
        <begin position="1"/>
        <end position="24"/>
    </location>
</feature>
<dbReference type="PROSITE" id="PS50106">
    <property type="entry name" value="PDZ"/>
    <property type="match status" value="1"/>
</dbReference>
<dbReference type="InterPro" id="IPR009003">
    <property type="entry name" value="Peptidase_S1_PA"/>
</dbReference>
<comment type="similarity">
    <text evidence="1">Belongs to the peptidase S1C family.</text>
</comment>
<dbReference type="GO" id="GO:0008233">
    <property type="term" value="F:peptidase activity"/>
    <property type="evidence" value="ECO:0007669"/>
    <property type="project" value="UniProtKB-KW"/>
</dbReference>
<dbReference type="SUPFAM" id="SSF50156">
    <property type="entry name" value="PDZ domain-like"/>
    <property type="match status" value="1"/>
</dbReference>
<name>A0ABR6HNC1_9RHOB</name>
<dbReference type="Proteomes" id="UP000576152">
    <property type="component" value="Unassembled WGS sequence"/>
</dbReference>
<dbReference type="RefSeq" id="WP_183471677.1">
    <property type="nucleotide sequence ID" value="NZ_JACIBX010000005.1"/>
</dbReference>
<keyword evidence="7" id="KW-1185">Reference proteome</keyword>
<sequence length="364" mass="37643">MRASLAGALLALLLVAAFLTGRFAATPEPAPPAALPPEPASLEPEESRTIAVFRAARDSVVAITTRTRVVDPFTRRTGETPLGSGSGFLWDAAGHVVTNDHVIQRASRAVVQLADGRSLEARVIGRDPTHDLAVLRIEGQDLPAPLPRPEAGEGLEVGQSVLAIGNPFGLDWTLTTGIVSALDRELPGDGGRAIRGLIQTDAAINPGNSGGPLLDARGRLVGVNTAIFSPSGASAGIGFAVPVATVARVVPQLIETGRYSPPSLGLGFDARINAAVNRQGLSGALVLEVAPGSQAARAGVEPARVARGRLLPGDVVVAIDGTPVENLDDLLALVDRRRAGEAVTVTLSRGGRLREVELELIEGR</sequence>
<dbReference type="InterPro" id="IPR043504">
    <property type="entry name" value="Peptidase_S1_PA_chymotrypsin"/>
</dbReference>
<keyword evidence="2 6" id="KW-0645">Protease</keyword>
<dbReference type="InterPro" id="IPR036034">
    <property type="entry name" value="PDZ_sf"/>
</dbReference>
<dbReference type="Pfam" id="PF13365">
    <property type="entry name" value="Trypsin_2"/>
    <property type="match status" value="1"/>
</dbReference>
<dbReference type="EMBL" id="JACIBX010000005">
    <property type="protein sequence ID" value="MBB3712052.1"/>
    <property type="molecule type" value="Genomic_DNA"/>
</dbReference>
<dbReference type="InterPro" id="IPR001940">
    <property type="entry name" value="Peptidase_S1C"/>
</dbReference>
<evidence type="ECO:0000256" key="3">
    <source>
        <dbReference type="ARBA" id="ARBA00022801"/>
    </source>
</evidence>
<organism evidence="6 7">
    <name type="scientific">Limimaricola variabilis</name>
    <dbReference type="NCBI Taxonomy" id="1492771"/>
    <lineage>
        <taxon>Bacteria</taxon>
        <taxon>Pseudomonadati</taxon>
        <taxon>Pseudomonadota</taxon>
        <taxon>Alphaproteobacteria</taxon>
        <taxon>Rhodobacterales</taxon>
        <taxon>Paracoccaceae</taxon>
        <taxon>Limimaricola</taxon>
    </lineage>
</organism>
<dbReference type="SMART" id="SM00228">
    <property type="entry name" value="PDZ"/>
    <property type="match status" value="1"/>
</dbReference>
<comment type="caution">
    <text evidence="6">The sequence shown here is derived from an EMBL/GenBank/DDBJ whole genome shotgun (WGS) entry which is preliminary data.</text>
</comment>
<dbReference type="PANTHER" id="PTHR43343">
    <property type="entry name" value="PEPTIDASE S12"/>
    <property type="match status" value="1"/>
</dbReference>
<dbReference type="GO" id="GO:0006508">
    <property type="term" value="P:proteolysis"/>
    <property type="evidence" value="ECO:0007669"/>
    <property type="project" value="UniProtKB-KW"/>
</dbReference>
<evidence type="ECO:0000313" key="6">
    <source>
        <dbReference type="EMBL" id="MBB3712052.1"/>
    </source>
</evidence>
<dbReference type="SUPFAM" id="SSF50494">
    <property type="entry name" value="Trypsin-like serine proteases"/>
    <property type="match status" value="1"/>
</dbReference>
<evidence type="ECO:0000256" key="1">
    <source>
        <dbReference type="ARBA" id="ARBA00010541"/>
    </source>
</evidence>
<proteinExistence type="inferred from homology"/>
<dbReference type="Gene3D" id="2.30.42.10">
    <property type="match status" value="1"/>
</dbReference>
<protein>
    <submittedName>
        <fullName evidence="6">S1-C subfamily serine protease</fullName>
    </submittedName>
</protein>
<evidence type="ECO:0000256" key="4">
    <source>
        <dbReference type="SAM" id="SignalP"/>
    </source>
</evidence>
<dbReference type="InterPro" id="IPR001478">
    <property type="entry name" value="PDZ"/>
</dbReference>
<keyword evidence="4" id="KW-0732">Signal</keyword>
<dbReference type="PRINTS" id="PR00834">
    <property type="entry name" value="PROTEASES2C"/>
</dbReference>
<gene>
    <name evidence="6" type="ORF">FHS00_001629</name>
</gene>
<keyword evidence="3" id="KW-0378">Hydrolase</keyword>
<reference evidence="6 7" key="1">
    <citation type="submission" date="2020-08" db="EMBL/GenBank/DDBJ databases">
        <title>Genomic Encyclopedia of Type Strains, Phase III (KMG-III): the genomes of soil and plant-associated and newly described type strains.</title>
        <authorList>
            <person name="Whitman W."/>
        </authorList>
    </citation>
    <scope>NUCLEOTIDE SEQUENCE [LARGE SCALE GENOMIC DNA]</scope>
    <source>
        <strain evidence="6 7">CECT 8572</strain>
    </source>
</reference>
<dbReference type="Gene3D" id="2.40.10.10">
    <property type="entry name" value="Trypsin-like serine proteases"/>
    <property type="match status" value="2"/>
</dbReference>
<dbReference type="Pfam" id="PF13180">
    <property type="entry name" value="PDZ_2"/>
    <property type="match status" value="1"/>
</dbReference>
<dbReference type="PANTHER" id="PTHR43343:SF3">
    <property type="entry name" value="PROTEASE DO-LIKE 8, CHLOROPLASTIC"/>
    <property type="match status" value="1"/>
</dbReference>
<evidence type="ECO:0000313" key="7">
    <source>
        <dbReference type="Proteomes" id="UP000576152"/>
    </source>
</evidence>
<accession>A0ABR6HNC1</accession>